<evidence type="ECO:0000313" key="2">
    <source>
        <dbReference type="EMBL" id="ORE14189.1"/>
    </source>
</evidence>
<reference evidence="2 3" key="1">
    <citation type="journal article" date="2016" name="Proc. Natl. Acad. Sci. U.S.A.">
        <title>Lipid metabolic changes in an early divergent fungus govern the establishment of a mutualistic symbiosis with endobacteria.</title>
        <authorList>
            <person name="Lastovetsky O.A."/>
            <person name="Gaspar M.L."/>
            <person name="Mondo S.J."/>
            <person name="LaButti K.M."/>
            <person name="Sandor L."/>
            <person name="Grigoriev I.V."/>
            <person name="Henry S.A."/>
            <person name="Pawlowska T.E."/>
        </authorList>
    </citation>
    <scope>NUCLEOTIDE SEQUENCE [LARGE SCALE GENOMIC DNA]</scope>
    <source>
        <strain evidence="2 3">ATCC 11559</strain>
    </source>
</reference>
<dbReference type="InterPro" id="IPR025476">
    <property type="entry name" value="Helitron_helicase-like"/>
</dbReference>
<dbReference type="Proteomes" id="UP000242381">
    <property type="component" value="Unassembled WGS sequence"/>
</dbReference>
<gene>
    <name evidence="2" type="ORF">BCV71DRAFT_221313</name>
</gene>
<sequence length="213" mass="24785">MVLTRHAQNKLQLHDVNVKLSETKKTKSLSGPEQTLSSFYAKRLFQQFLVNAWAICDQNKLEWLRHIQDRLRDIVEGGQVNAANLGRRFILPSSFHGGPHFMSKLYYDSMAIVRHFEKPSLFITFTANPKWTEITDELLPGQAVFDRLDLTAEVFNLKVCRLLKDLKNIFNQYKGLVRTIEYQKRGLSHMRLLLFLDPEDNFTDADKVDQIIC</sequence>
<protein>
    <recommendedName>
        <fullName evidence="1">Helitron helicase-like domain-containing protein</fullName>
    </recommendedName>
</protein>
<dbReference type="PANTHER" id="PTHR45786:SF74">
    <property type="entry name" value="ATP-DEPENDENT DNA HELICASE"/>
    <property type="match status" value="1"/>
</dbReference>
<dbReference type="PANTHER" id="PTHR45786">
    <property type="entry name" value="DNA BINDING PROTEIN-LIKE"/>
    <property type="match status" value="1"/>
</dbReference>
<organism evidence="2 3">
    <name type="scientific">Rhizopus microsporus</name>
    <dbReference type="NCBI Taxonomy" id="58291"/>
    <lineage>
        <taxon>Eukaryota</taxon>
        <taxon>Fungi</taxon>
        <taxon>Fungi incertae sedis</taxon>
        <taxon>Mucoromycota</taxon>
        <taxon>Mucoromycotina</taxon>
        <taxon>Mucoromycetes</taxon>
        <taxon>Mucorales</taxon>
        <taxon>Mucorineae</taxon>
        <taxon>Rhizopodaceae</taxon>
        <taxon>Rhizopus</taxon>
    </lineage>
</organism>
<evidence type="ECO:0000259" key="1">
    <source>
        <dbReference type="Pfam" id="PF14214"/>
    </source>
</evidence>
<proteinExistence type="predicted"/>
<evidence type="ECO:0000313" key="3">
    <source>
        <dbReference type="Proteomes" id="UP000242381"/>
    </source>
</evidence>
<dbReference type="OMA" id="IEDERFC"/>
<accession>A0A1X0RQB4</accession>
<dbReference type="EMBL" id="KV921485">
    <property type="protein sequence ID" value="ORE14189.1"/>
    <property type="molecule type" value="Genomic_DNA"/>
</dbReference>
<feature type="domain" description="Helitron helicase-like" evidence="1">
    <location>
        <begin position="38"/>
        <end position="194"/>
    </location>
</feature>
<feature type="non-terminal residue" evidence="2">
    <location>
        <position position="213"/>
    </location>
</feature>
<name>A0A1X0RQB4_RHIZD</name>
<dbReference type="AlphaFoldDB" id="A0A1X0RQB4"/>
<dbReference type="Pfam" id="PF14214">
    <property type="entry name" value="Helitron_like_N"/>
    <property type="match status" value="1"/>
</dbReference>